<feature type="chain" id="PRO_5022015753" description="DUF6970 domain-containing protein" evidence="1">
    <location>
        <begin position="20"/>
        <end position="153"/>
    </location>
</feature>
<dbReference type="Proteomes" id="UP000317624">
    <property type="component" value="Unassembled WGS sequence"/>
</dbReference>
<feature type="domain" description="DUF6970" evidence="2">
    <location>
        <begin position="74"/>
        <end position="151"/>
    </location>
</feature>
<dbReference type="InterPro" id="IPR054243">
    <property type="entry name" value="DUF6970"/>
</dbReference>
<comment type="caution">
    <text evidence="3">The sequence shown here is derived from an EMBL/GenBank/DDBJ whole genome shotgun (WGS) entry which is preliminary data.</text>
</comment>
<name>A0A558BXW3_9BACT</name>
<dbReference type="OrthoDB" id="676710at2"/>
<dbReference type="EMBL" id="VMRJ01000002">
    <property type="protein sequence ID" value="TVT41332.1"/>
    <property type="molecule type" value="Genomic_DNA"/>
</dbReference>
<accession>A0A558BXW3</accession>
<evidence type="ECO:0000313" key="4">
    <source>
        <dbReference type="Proteomes" id="UP000317624"/>
    </source>
</evidence>
<dbReference type="RefSeq" id="WP_144846114.1">
    <property type="nucleotide sequence ID" value="NZ_VMRJ01000002.1"/>
</dbReference>
<reference evidence="3 4" key="1">
    <citation type="submission" date="2019-07" db="EMBL/GenBank/DDBJ databases">
        <title>Hymenobacter sp. straun FUR1 Genome sequencing and assembly.</title>
        <authorList>
            <person name="Chhetri G."/>
        </authorList>
    </citation>
    <scope>NUCLEOTIDE SEQUENCE [LARGE SCALE GENOMIC DNA]</scope>
    <source>
        <strain evidence="3 4">Fur1</strain>
    </source>
</reference>
<gene>
    <name evidence="3" type="ORF">FNT36_07715</name>
</gene>
<protein>
    <recommendedName>
        <fullName evidence="2">DUF6970 domain-containing protein</fullName>
    </recommendedName>
</protein>
<dbReference type="PROSITE" id="PS51257">
    <property type="entry name" value="PROKAR_LIPOPROTEIN"/>
    <property type="match status" value="1"/>
</dbReference>
<feature type="signal peptide" evidence="1">
    <location>
        <begin position="1"/>
        <end position="19"/>
    </location>
</feature>
<keyword evidence="4" id="KW-1185">Reference proteome</keyword>
<keyword evidence="1" id="KW-0732">Signal</keyword>
<evidence type="ECO:0000259" key="2">
    <source>
        <dbReference type="Pfam" id="PF22311"/>
    </source>
</evidence>
<dbReference type="Pfam" id="PF22311">
    <property type="entry name" value="DUF6970"/>
    <property type="match status" value="1"/>
</dbReference>
<evidence type="ECO:0000256" key="1">
    <source>
        <dbReference type="SAM" id="SignalP"/>
    </source>
</evidence>
<organism evidence="3 4">
    <name type="scientific">Hymenobacter setariae</name>
    <dbReference type="NCBI Taxonomy" id="2594794"/>
    <lineage>
        <taxon>Bacteria</taxon>
        <taxon>Pseudomonadati</taxon>
        <taxon>Bacteroidota</taxon>
        <taxon>Cytophagia</taxon>
        <taxon>Cytophagales</taxon>
        <taxon>Hymenobacteraceae</taxon>
        <taxon>Hymenobacter</taxon>
    </lineage>
</organism>
<evidence type="ECO:0000313" key="3">
    <source>
        <dbReference type="EMBL" id="TVT41332.1"/>
    </source>
</evidence>
<proteinExistence type="predicted"/>
<sequence>MRRSLLSFTALALLLGACQQDVVVNTPTTPPSEGFVRNVETPAPTSTNTVDAVPARDMRVDSSARPLWLRQRIQNILATRKRNPVIRIVRYQYEDQTVYYESAPCCDQQSTVYDTKGKVLCHPEGGITGKGDGQCANFDKRKTNELLVWQDPR</sequence>
<dbReference type="AlphaFoldDB" id="A0A558BXW3"/>